<organism evidence="3 4">
    <name type="scientific">Candidatus Kutchimonas denitrificans</name>
    <dbReference type="NCBI Taxonomy" id="3056748"/>
    <lineage>
        <taxon>Bacteria</taxon>
        <taxon>Pseudomonadati</taxon>
        <taxon>Gemmatimonadota</taxon>
        <taxon>Gemmatimonadia</taxon>
        <taxon>Candidatus Palauibacterales</taxon>
        <taxon>Candidatus Palauibacteraceae</taxon>
        <taxon>Candidatus Kutchimonas</taxon>
    </lineage>
</organism>
<dbReference type="GO" id="GO:0016020">
    <property type="term" value="C:membrane"/>
    <property type="evidence" value="ECO:0007669"/>
    <property type="project" value="InterPro"/>
</dbReference>
<dbReference type="GO" id="GO:0071949">
    <property type="term" value="F:FAD binding"/>
    <property type="evidence" value="ECO:0007669"/>
    <property type="project" value="InterPro"/>
</dbReference>
<dbReference type="EMBL" id="JAACAK010000130">
    <property type="protein sequence ID" value="NIR76530.1"/>
    <property type="molecule type" value="Genomic_DNA"/>
</dbReference>
<name>A0AAE5CD38_9BACT</name>
<sequence>MGSLANQRVWGWGRQPVGETELRRPERLRDLYAAVSGEGTALARGLGRSYGDASFNSAGTTILMERIDRYVDFDPSAGVVECEAGVTIDDLVRHFVPRGFFPPVVPGTKHVTMGGAIASDIHGKNHHKDGSLARHLLDFELLTASGDIVTCSRDENPDLFWATLGGMGLTGVVTTLRMQMTPVASAYVEVDIDRAPDLDRTLELFHESDENYRYSVAWVDGLAGGRSLGRSILMRGNPAPSGDGRGLDVKRRKERSVPKIFPAALLNRTSVKAFNTLYYRRHPRQARGAVQHYEPFFFPLDAARDWNRLYGKRGFTQYQCVLPYEGGRDGLARILEFVRRETRGSFLTVLKRFGPGEADSPLSFPMPGYTLAMDIPWRGAALESALERIDAIVIELGGRVYLTKDARLSAESLRAMYDRLDEWLAVKRRVDPESRFVSDLGQRLGLVA</sequence>
<dbReference type="InterPro" id="IPR007173">
    <property type="entry name" value="ALO_C"/>
</dbReference>
<dbReference type="SUPFAM" id="SSF56176">
    <property type="entry name" value="FAD-binding/transporter-associated domain-like"/>
    <property type="match status" value="1"/>
</dbReference>
<dbReference type="InterPro" id="IPR006094">
    <property type="entry name" value="Oxid_FAD_bind_N"/>
</dbReference>
<reference evidence="3 4" key="1">
    <citation type="submission" date="2020-01" db="EMBL/GenBank/DDBJ databases">
        <title>Genomes assembled from Gulf of Kutch pelagic sediment metagenomes.</title>
        <authorList>
            <person name="Chandrashekar M."/>
            <person name="Mahajan M.S."/>
            <person name="Dave K.J."/>
            <person name="Vatsa P."/>
            <person name="Nathani N.M."/>
        </authorList>
    </citation>
    <scope>NUCLEOTIDE SEQUENCE [LARGE SCALE GENOMIC DNA]</scope>
    <source>
        <strain evidence="3">KS3-K002</strain>
    </source>
</reference>
<evidence type="ECO:0000313" key="3">
    <source>
        <dbReference type="EMBL" id="NIR76530.1"/>
    </source>
</evidence>
<dbReference type="Pfam" id="PF04030">
    <property type="entry name" value="ALO"/>
    <property type="match status" value="1"/>
</dbReference>
<accession>A0AAE5CD38</accession>
<evidence type="ECO:0000256" key="1">
    <source>
        <dbReference type="ARBA" id="ARBA00023002"/>
    </source>
</evidence>
<dbReference type="Pfam" id="PF01565">
    <property type="entry name" value="FAD_binding_4"/>
    <property type="match status" value="1"/>
</dbReference>
<dbReference type="InterPro" id="IPR016166">
    <property type="entry name" value="FAD-bd_PCMH"/>
</dbReference>
<dbReference type="Gene3D" id="1.10.45.10">
    <property type="entry name" value="Vanillyl-alcohol Oxidase, Chain A, domain 4"/>
    <property type="match status" value="1"/>
</dbReference>
<dbReference type="InterPro" id="IPR010031">
    <property type="entry name" value="FAD_lactone_oxidase-like"/>
</dbReference>
<dbReference type="PANTHER" id="PTHR43762">
    <property type="entry name" value="L-GULONOLACTONE OXIDASE"/>
    <property type="match status" value="1"/>
</dbReference>
<dbReference type="AlphaFoldDB" id="A0AAE5CD38"/>
<dbReference type="InterPro" id="IPR036318">
    <property type="entry name" value="FAD-bd_PCMH-like_sf"/>
</dbReference>
<dbReference type="GO" id="GO:0003885">
    <property type="term" value="F:D-arabinono-1,4-lactone oxidase activity"/>
    <property type="evidence" value="ECO:0007669"/>
    <property type="project" value="InterPro"/>
</dbReference>
<dbReference type="InterPro" id="IPR016169">
    <property type="entry name" value="FAD-bd_PCMH_sub2"/>
</dbReference>
<feature type="domain" description="FAD-binding PCMH-type" evidence="2">
    <location>
        <begin position="14"/>
        <end position="183"/>
    </location>
</feature>
<protein>
    <submittedName>
        <fullName evidence="3">FAD-binding oxidoreductase</fullName>
    </submittedName>
</protein>
<dbReference type="InterPro" id="IPR016171">
    <property type="entry name" value="Vanillyl_alc_oxidase_C-sub2"/>
</dbReference>
<proteinExistence type="predicted"/>
<comment type="caution">
    <text evidence="3">The sequence shown here is derived from an EMBL/GenBank/DDBJ whole genome shotgun (WGS) entry which is preliminary data.</text>
</comment>
<dbReference type="PANTHER" id="PTHR43762:SF1">
    <property type="entry name" value="D-ARABINONO-1,4-LACTONE OXIDASE"/>
    <property type="match status" value="1"/>
</dbReference>
<keyword evidence="1" id="KW-0560">Oxidoreductase</keyword>
<dbReference type="Proteomes" id="UP000702544">
    <property type="component" value="Unassembled WGS sequence"/>
</dbReference>
<evidence type="ECO:0000313" key="4">
    <source>
        <dbReference type="Proteomes" id="UP000702544"/>
    </source>
</evidence>
<evidence type="ECO:0000259" key="2">
    <source>
        <dbReference type="PROSITE" id="PS51387"/>
    </source>
</evidence>
<gene>
    <name evidence="3" type="ORF">GWO12_15730</name>
</gene>
<dbReference type="PROSITE" id="PS51387">
    <property type="entry name" value="FAD_PCMH"/>
    <property type="match status" value="1"/>
</dbReference>
<dbReference type="Gene3D" id="3.30.465.10">
    <property type="match status" value="1"/>
</dbReference>